<dbReference type="CDD" id="cd00037">
    <property type="entry name" value="CLECT"/>
    <property type="match status" value="1"/>
</dbReference>
<dbReference type="PANTHER" id="PTHR22803">
    <property type="entry name" value="MANNOSE, PHOSPHOLIPASE, LECTIN RECEPTOR RELATED"/>
    <property type="match status" value="1"/>
</dbReference>
<comment type="caution">
    <text evidence="2">The sequence shown here is derived from an EMBL/GenBank/DDBJ whole genome shotgun (WGS) entry which is preliminary data.</text>
</comment>
<dbReference type="AlphaFoldDB" id="A0AAW0X9X3"/>
<accession>A0AAW0X9X3</accession>
<evidence type="ECO:0000313" key="3">
    <source>
        <dbReference type="Proteomes" id="UP001445076"/>
    </source>
</evidence>
<proteinExistence type="predicted"/>
<dbReference type="PROSITE" id="PS50041">
    <property type="entry name" value="C_TYPE_LECTIN_2"/>
    <property type="match status" value="1"/>
</dbReference>
<gene>
    <name evidence="2" type="ORF">OTU49_004807</name>
</gene>
<dbReference type="InterPro" id="IPR050111">
    <property type="entry name" value="C-type_lectin/snaclec_domain"/>
</dbReference>
<dbReference type="InterPro" id="IPR016187">
    <property type="entry name" value="CTDL_fold"/>
</dbReference>
<organism evidence="2 3">
    <name type="scientific">Cherax quadricarinatus</name>
    <name type="common">Australian red claw crayfish</name>
    <dbReference type="NCBI Taxonomy" id="27406"/>
    <lineage>
        <taxon>Eukaryota</taxon>
        <taxon>Metazoa</taxon>
        <taxon>Ecdysozoa</taxon>
        <taxon>Arthropoda</taxon>
        <taxon>Crustacea</taxon>
        <taxon>Multicrustacea</taxon>
        <taxon>Malacostraca</taxon>
        <taxon>Eumalacostraca</taxon>
        <taxon>Eucarida</taxon>
        <taxon>Decapoda</taxon>
        <taxon>Pleocyemata</taxon>
        <taxon>Astacidea</taxon>
        <taxon>Parastacoidea</taxon>
        <taxon>Parastacidae</taxon>
        <taxon>Cherax</taxon>
    </lineage>
</organism>
<evidence type="ECO:0000313" key="2">
    <source>
        <dbReference type="EMBL" id="KAK8737124.1"/>
    </source>
</evidence>
<dbReference type="InterPro" id="IPR016186">
    <property type="entry name" value="C-type_lectin-like/link_sf"/>
</dbReference>
<protein>
    <recommendedName>
        <fullName evidence="1">C-type lectin domain-containing protein</fullName>
    </recommendedName>
</protein>
<keyword evidence="3" id="KW-1185">Reference proteome</keyword>
<dbReference type="Pfam" id="PF00059">
    <property type="entry name" value="Lectin_C"/>
    <property type="match status" value="1"/>
</dbReference>
<dbReference type="Gene3D" id="3.10.100.10">
    <property type="entry name" value="Mannose-Binding Protein A, subunit A"/>
    <property type="match status" value="1"/>
</dbReference>
<reference evidence="2 3" key="1">
    <citation type="journal article" date="2024" name="BMC Genomics">
        <title>Genome assembly of redclaw crayfish (Cherax quadricarinatus) provides insights into its immune adaptation and hypoxia tolerance.</title>
        <authorList>
            <person name="Liu Z."/>
            <person name="Zheng J."/>
            <person name="Li H."/>
            <person name="Fang K."/>
            <person name="Wang S."/>
            <person name="He J."/>
            <person name="Zhou D."/>
            <person name="Weng S."/>
            <person name="Chi M."/>
            <person name="Gu Z."/>
            <person name="He J."/>
            <person name="Li F."/>
            <person name="Wang M."/>
        </authorList>
    </citation>
    <scope>NUCLEOTIDE SEQUENCE [LARGE SCALE GENOMIC DNA]</scope>
    <source>
        <strain evidence="2">ZL_2023a</strain>
    </source>
</reference>
<dbReference type="EMBL" id="JARKIK010000043">
    <property type="protein sequence ID" value="KAK8737124.1"/>
    <property type="molecule type" value="Genomic_DNA"/>
</dbReference>
<dbReference type="SMART" id="SM00034">
    <property type="entry name" value="CLECT"/>
    <property type="match status" value="1"/>
</dbReference>
<dbReference type="SUPFAM" id="SSF56436">
    <property type="entry name" value="C-type lectin-like"/>
    <property type="match status" value="1"/>
</dbReference>
<feature type="non-terminal residue" evidence="2">
    <location>
        <position position="225"/>
    </location>
</feature>
<evidence type="ECO:0000259" key="1">
    <source>
        <dbReference type="PROSITE" id="PS50041"/>
    </source>
</evidence>
<feature type="non-terminal residue" evidence="2">
    <location>
        <position position="1"/>
    </location>
</feature>
<name>A0AAW0X9X3_CHEQU</name>
<dbReference type="InterPro" id="IPR001304">
    <property type="entry name" value="C-type_lectin-like"/>
</dbReference>
<sequence length="225" mass="26033">GGTTHSPKDMKFDGGHRKVFEYEDGYFDSYYDYVEDTCSAVDRTTFTPSDFICAEYLPYLCETKVGAEVTVPVVRTPDIRCDDDSTWYLYQDHCYKFISESQDNPKTWWESHKLCRDEGAELASIISQDENYWMASKITEFTDIALWIGAHATIDSGYEWIDGSPFNYVNWREGEPNNLMEQEDCLVIYNHKHGYWNDQNCGYVEGRVCKRKHGTTLPSVVPTPP</sequence>
<feature type="domain" description="C-type lectin" evidence="1">
    <location>
        <begin position="90"/>
        <end position="210"/>
    </location>
</feature>
<dbReference type="Proteomes" id="UP001445076">
    <property type="component" value="Unassembled WGS sequence"/>
</dbReference>